<dbReference type="PANTHER" id="PTHR43795:SF15">
    <property type="entry name" value="TRYPTOPHAN AMINOTRANSFERASE-RELATED PROTEIN 1"/>
    <property type="match status" value="1"/>
</dbReference>
<keyword evidence="6" id="KW-1185">Reference proteome</keyword>
<organism evidence="6 7">
    <name type="scientific">Punica granatum</name>
    <name type="common">Pomegranate</name>
    <dbReference type="NCBI Taxonomy" id="22663"/>
    <lineage>
        <taxon>Eukaryota</taxon>
        <taxon>Viridiplantae</taxon>
        <taxon>Streptophyta</taxon>
        <taxon>Embryophyta</taxon>
        <taxon>Tracheophyta</taxon>
        <taxon>Spermatophyta</taxon>
        <taxon>Magnoliopsida</taxon>
        <taxon>eudicotyledons</taxon>
        <taxon>Gunneridae</taxon>
        <taxon>Pentapetalae</taxon>
        <taxon>rosids</taxon>
        <taxon>malvids</taxon>
        <taxon>Myrtales</taxon>
        <taxon>Lythraceae</taxon>
        <taxon>Punica</taxon>
    </lineage>
</organism>
<comment type="similarity">
    <text evidence="2">Belongs to the alliinase family.</text>
</comment>
<dbReference type="GO" id="GO:0008483">
    <property type="term" value="F:transaminase activity"/>
    <property type="evidence" value="ECO:0007669"/>
    <property type="project" value="UniProtKB-KW"/>
</dbReference>
<dbReference type="GO" id="GO:0006520">
    <property type="term" value="P:amino acid metabolic process"/>
    <property type="evidence" value="ECO:0007669"/>
    <property type="project" value="TreeGrafter"/>
</dbReference>
<dbReference type="GeneID" id="116210357"/>
<dbReference type="RefSeq" id="XP_031400086.1">
    <property type="nucleotide sequence ID" value="XM_031544226.1"/>
</dbReference>
<dbReference type="Proteomes" id="UP000515151">
    <property type="component" value="Chromosome 6"/>
</dbReference>
<dbReference type="Gene3D" id="3.90.1150.10">
    <property type="entry name" value="Aspartate Aminotransferase, domain 1"/>
    <property type="match status" value="1"/>
</dbReference>
<dbReference type="SUPFAM" id="SSF53383">
    <property type="entry name" value="PLP-dependent transferases"/>
    <property type="match status" value="1"/>
</dbReference>
<keyword evidence="4" id="KW-0663">Pyridoxal phosphate</keyword>
<comment type="cofactor">
    <cofactor evidence="1">
        <name>pyridoxal 5'-phosphate</name>
        <dbReference type="ChEBI" id="CHEBI:597326"/>
    </cofactor>
</comment>
<dbReference type="Gene3D" id="3.40.640.10">
    <property type="entry name" value="Type I PLP-dependent aspartate aminotransferase-like (Major domain)"/>
    <property type="match status" value="1"/>
</dbReference>
<name>A0A6P8E3S1_PUNGR</name>
<reference evidence="7" key="2">
    <citation type="submission" date="2025-08" db="UniProtKB">
        <authorList>
            <consortium name="RefSeq"/>
        </authorList>
    </citation>
    <scope>IDENTIFICATION</scope>
    <source>
        <tissue evidence="7">Leaf</tissue>
    </source>
</reference>
<reference evidence="6" key="1">
    <citation type="journal article" date="2020" name="Plant Biotechnol. J.">
        <title>The pomegranate (Punica granatum L.) draft genome dissects genetic divergence between soft- and hard-seeded cultivars.</title>
        <authorList>
            <person name="Luo X."/>
            <person name="Li H."/>
            <person name="Wu Z."/>
            <person name="Yao W."/>
            <person name="Zhao P."/>
            <person name="Cao D."/>
            <person name="Yu H."/>
            <person name="Li K."/>
            <person name="Poudel K."/>
            <person name="Zhao D."/>
            <person name="Zhang F."/>
            <person name="Xia X."/>
            <person name="Chen L."/>
            <person name="Wang Q."/>
            <person name="Jing D."/>
            <person name="Cao S."/>
        </authorList>
    </citation>
    <scope>NUCLEOTIDE SEQUENCE [LARGE SCALE GENOMIC DNA]</scope>
    <source>
        <strain evidence="6">cv. Tunisia</strain>
    </source>
</reference>
<protein>
    <submittedName>
        <fullName evidence="7">L-tryptophan--pyruvate aminotransferase 1-like</fullName>
    </submittedName>
</protein>
<evidence type="ECO:0000313" key="7">
    <source>
        <dbReference type="RefSeq" id="XP_031400086.1"/>
    </source>
</evidence>
<dbReference type="Gene3D" id="2.10.25.30">
    <property type="entry name" value="EGF-like, alliinase"/>
    <property type="match status" value="1"/>
</dbReference>
<dbReference type="InterPro" id="IPR015421">
    <property type="entry name" value="PyrdxlP-dep_Trfase_major"/>
</dbReference>
<dbReference type="InterPro" id="IPR037029">
    <property type="entry name" value="Alliinase_N_sf"/>
</dbReference>
<gene>
    <name evidence="7" type="primary">LOC116210357</name>
</gene>
<dbReference type="GO" id="GO:0016846">
    <property type="term" value="F:carbon-sulfur lyase activity"/>
    <property type="evidence" value="ECO:0007669"/>
    <property type="project" value="InterPro"/>
</dbReference>
<evidence type="ECO:0000259" key="5">
    <source>
        <dbReference type="Pfam" id="PF04864"/>
    </source>
</evidence>
<keyword evidence="3" id="KW-0032">Aminotransferase</keyword>
<dbReference type="InterPro" id="IPR015424">
    <property type="entry name" value="PyrdxlP-dep_Trfase"/>
</dbReference>
<proteinExistence type="inferred from homology"/>
<dbReference type="InterPro" id="IPR050478">
    <property type="entry name" value="Ethylene_sulfur-biosynth"/>
</dbReference>
<dbReference type="CDD" id="cd00609">
    <property type="entry name" value="AAT_like"/>
    <property type="match status" value="1"/>
</dbReference>
<dbReference type="AlphaFoldDB" id="A0A6P8E3S1"/>
<dbReference type="PANTHER" id="PTHR43795">
    <property type="entry name" value="BIFUNCTIONAL ASPARTATE AMINOTRANSFERASE AND GLUTAMATE/ASPARTATE-PREPHENATE AMINOTRANSFERASE-RELATED"/>
    <property type="match status" value="1"/>
</dbReference>
<dbReference type="InterPro" id="IPR006948">
    <property type="entry name" value="Alliinase_C"/>
</dbReference>
<accession>A0A6P8E3S1</accession>
<feature type="domain" description="Alliinase C-terminal" evidence="5">
    <location>
        <begin position="35"/>
        <end position="390"/>
    </location>
</feature>
<dbReference type="Pfam" id="PF04864">
    <property type="entry name" value="Alliinase_C"/>
    <property type="match status" value="1"/>
</dbReference>
<evidence type="ECO:0000256" key="4">
    <source>
        <dbReference type="ARBA" id="ARBA00022898"/>
    </source>
</evidence>
<evidence type="ECO:0000256" key="3">
    <source>
        <dbReference type="ARBA" id="ARBA00022576"/>
    </source>
</evidence>
<sequence>MGGTKNTTTRVGKASFGVSKCTRPARAGLKPDSPVNLDQGDPTMFEEYWRKNKESCDVVIGGSELMSYFSNPHIMCWYLLPELEDSIHRLHSLVGNVSTEGRHIIVGSGSTQLLQATLYALSANSPQPVSVVCAAPYYSCYPELADLLKSGLYKWEGDAYNFDKEGPYIELVTSPNNPDGYIRGPVVNRGDGKVVYDLAYYWPQYTAITHQLDHDIMLFTFSKSTGHAGSRIGWAIVKDEKVARKMLKFMEVMSIGVSKEAQFRAAKILGAICDGYEGFRPIDTENFFEYSKRLMIERWERLREVVNQSEIFSLPKFSQEYCLFSSEFTETHPSFAWLKCKEELKDAQSVLRGQKILARSGTKFGVDPTFARVSMVSREDVFNAFLERLSAPKGAVSNGNQA</sequence>
<dbReference type="OrthoDB" id="2020362at2759"/>
<evidence type="ECO:0000313" key="6">
    <source>
        <dbReference type="Proteomes" id="UP000515151"/>
    </source>
</evidence>
<evidence type="ECO:0000256" key="2">
    <source>
        <dbReference type="ARBA" id="ARBA00006312"/>
    </source>
</evidence>
<dbReference type="InterPro" id="IPR015422">
    <property type="entry name" value="PyrdxlP-dep_Trfase_small"/>
</dbReference>
<evidence type="ECO:0000256" key="1">
    <source>
        <dbReference type="ARBA" id="ARBA00001933"/>
    </source>
</evidence>
<keyword evidence="3" id="KW-0808">Transferase</keyword>